<evidence type="ECO:0000256" key="1">
    <source>
        <dbReference type="SAM" id="MobiDB-lite"/>
    </source>
</evidence>
<protein>
    <submittedName>
        <fullName evidence="2">Uncharacterized protein</fullName>
    </submittedName>
</protein>
<dbReference type="EMBL" id="LHQQ01000109">
    <property type="protein sequence ID" value="KOS42304.1"/>
    <property type="molecule type" value="Genomic_DNA"/>
</dbReference>
<dbReference type="Proteomes" id="UP000037696">
    <property type="component" value="Unassembled WGS sequence"/>
</dbReference>
<organism evidence="2 3">
    <name type="scientific">Penicillium nordicum</name>
    <dbReference type="NCBI Taxonomy" id="229535"/>
    <lineage>
        <taxon>Eukaryota</taxon>
        <taxon>Fungi</taxon>
        <taxon>Dikarya</taxon>
        <taxon>Ascomycota</taxon>
        <taxon>Pezizomycotina</taxon>
        <taxon>Eurotiomycetes</taxon>
        <taxon>Eurotiomycetidae</taxon>
        <taxon>Eurotiales</taxon>
        <taxon>Aspergillaceae</taxon>
        <taxon>Penicillium</taxon>
    </lineage>
</organism>
<name>A0A0M8P6I3_9EURO</name>
<sequence length="166" mass="18953">MPKTNFSTKPHVQNRSLPSSRSIVTTSPSYDDPRTQVFNEFGSLQAGDYCVKNGRTTRVTAGICNGSKAYCNWKFDERYNPSGVVMATEATEEFIIVTEESQLDARWWWRNSDRETKVILLFDVRRSPSYSVHVEVWEEVFRQPTGVITRSFVADQRVASGPASRF</sequence>
<reference evidence="2 3" key="1">
    <citation type="submission" date="2015-08" db="EMBL/GenBank/DDBJ databases">
        <title>Genome sequencing of Penicillium nordicum.</title>
        <authorList>
            <person name="Nguyen H.D."/>
            <person name="Seifert K.A."/>
        </authorList>
    </citation>
    <scope>NUCLEOTIDE SEQUENCE [LARGE SCALE GENOMIC DNA]</scope>
    <source>
        <strain evidence="2 3">DAOMC 185683</strain>
    </source>
</reference>
<evidence type="ECO:0000313" key="2">
    <source>
        <dbReference type="EMBL" id="KOS42304.1"/>
    </source>
</evidence>
<proteinExistence type="predicted"/>
<dbReference type="OrthoDB" id="5424209at2759"/>
<feature type="region of interest" description="Disordered" evidence="1">
    <location>
        <begin position="1"/>
        <end position="29"/>
    </location>
</feature>
<dbReference type="AlphaFoldDB" id="A0A0M8P6I3"/>
<keyword evidence="3" id="KW-1185">Reference proteome</keyword>
<accession>A0A0M8P6I3</accession>
<evidence type="ECO:0000313" key="3">
    <source>
        <dbReference type="Proteomes" id="UP000037696"/>
    </source>
</evidence>
<comment type="caution">
    <text evidence="2">The sequence shown here is derived from an EMBL/GenBank/DDBJ whole genome shotgun (WGS) entry which is preliminary data.</text>
</comment>
<gene>
    <name evidence="2" type="ORF">ACN38_g6809</name>
</gene>